<feature type="compositionally biased region" description="Basic and acidic residues" evidence="6">
    <location>
        <begin position="435"/>
        <end position="448"/>
    </location>
</feature>
<keyword evidence="7" id="KW-0812">Transmembrane</keyword>
<evidence type="ECO:0000259" key="9">
    <source>
        <dbReference type="PROSITE" id="PS50853"/>
    </source>
</evidence>
<dbReference type="SMART" id="SM00060">
    <property type="entry name" value="FN3"/>
    <property type="match status" value="2"/>
</dbReference>
<dbReference type="InterPro" id="IPR003961">
    <property type="entry name" value="FN3_dom"/>
</dbReference>
<feature type="domain" description="Fibronectin type-III" evidence="9">
    <location>
        <begin position="131"/>
        <end position="227"/>
    </location>
</feature>
<dbReference type="InterPro" id="IPR013783">
    <property type="entry name" value="Ig-like_fold"/>
</dbReference>
<evidence type="ECO:0000256" key="7">
    <source>
        <dbReference type="SAM" id="Phobius"/>
    </source>
</evidence>
<accession>A0A6P8H2Q0</accession>
<evidence type="ECO:0000256" key="3">
    <source>
        <dbReference type="ARBA" id="ARBA00023157"/>
    </source>
</evidence>
<evidence type="ECO:0000256" key="2">
    <source>
        <dbReference type="ARBA" id="ARBA00022737"/>
    </source>
</evidence>
<feature type="compositionally biased region" description="Basic and acidic residues" evidence="6">
    <location>
        <begin position="542"/>
        <end position="555"/>
    </location>
</feature>
<evidence type="ECO:0000256" key="1">
    <source>
        <dbReference type="ARBA" id="ARBA00022729"/>
    </source>
</evidence>
<feature type="chain" id="PRO_5044652997" evidence="8">
    <location>
        <begin position="24"/>
        <end position="569"/>
    </location>
</feature>
<dbReference type="GeneID" id="116287343"/>
<evidence type="ECO:0000256" key="4">
    <source>
        <dbReference type="ARBA" id="ARBA00023170"/>
    </source>
</evidence>
<keyword evidence="1 8" id="KW-0732">Signal</keyword>
<feature type="signal peptide" evidence="8">
    <location>
        <begin position="1"/>
        <end position="23"/>
    </location>
</feature>
<keyword evidence="10" id="KW-1185">Reference proteome</keyword>
<feature type="domain" description="Fibronectin type-III" evidence="9">
    <location>
        <begin position="32"/>
        <end position="126"/>
    </location>
</feature>
<dbReference type="PANTHER" id="PTHR23036">
    <property type="entry name" value="CYTOKINE RECEPTOR"/>
    <property type="match status" value="1"/>
</dbReference>
<dbReference type="RefSeq" id="XP_031549874.1">
    <property type="nucleotide sequence ID" value="XM_031694014.1"/>
</dbReference>
<evidence type="ECO:0000313" key="10">
    <source>
        <dbReference type="Proteomes" id="UP000515163"/>
    </source>
</evidence>
<feature type="region of interest" description="Disordered" evidence="6">
    <location>
        <begin position="218"/>
        <end position="265"/>
    </location>
</feature>
<sequence>MGVLIGLFGVVLILGNTVKESCAVSSGVSPGKPTELTLSNSLESSADHGVIATIRWRAPPSNSTLSFYVRYQEDKSSNPSQKRVTSNSAVIYLKPNTKYRIKIMALDEASRQGPWSDDFIIQTGDSVPTKAPDNVTAVSRDASSIRITWQPIPKKYHNGILLGYIVFYRKRDTNKWQRQTISSADTYSYIINGLLPGESYIIAVAGYTKNGTGKKSIDVGVDRSLPTPNPTTQHPTTSSSTKEVAPSTKEATSPKTMANNIPKPSTTEAPIILEVYSELFSTPTVIAKSPDAQANKDITESKTSSLELVYKFIAPGAIGGLILVLLIVCFMWHQRRSKKKRKHQQEMEAMSLQTLSENMKSPTRKDTVKLKGEVTRGEGSIRYAPPKSIPQEDSLQRVNITPNQLAQFDECHTTLSVISESEPSGKCQSQAACKSPDETTEKDPNRRRQYAEICVGNSDKVEDERYVKHGDKSRIYAEPFSVQPAPSSPAKSTSSEAKYENMQNLYEFLDVKDDQGNPLYMNIDGFGEDLKPEGEDLYEEIPADRPESHSEEHEPLLLQSQRNEEDETK</sequence>
<evidence type="ECO:0000313" key="12">
    <source>
        <dbReference type="RefSeq" id="XP_031549874.1"/>
    </source>
</evidence>
<dbReference type="GO" id="GO:0019955">
    <property type="term" value="F:cytokine binding"/>
    <property type="evidence" value="ECO:0007669"/>
    <property type="project" value="TreeGrafter"/>
</dbReference>
<evidence type="ECO:0000256" key="8">
    <source>
        <dbReference type="SAM" id="SignalP"/>
    </source>
</evidence>
<feature type="region of interest" description="Disordered" evidence="6">
    <location>
        <begin position="523"/>
        <end position="569"/>
    </location>
</feature>
<keyword evidence="7" id="KW-0472">Membrane</keyword>
<feature type="compositionally biased region" description="Polar residues" evidence="6">
    <location>
        <begin position="249"/>
        <end position="265"/>
    </location>
</feature>
<dbReference type="PROSITE" id="PS50853">
    <property type="entry name" value="FN3"/>
    <property type="match status" value="2"/>
</dbReference>
<gene>
    <name evidence="11 12" type="primary">LOC116287343</name>
</gene>
<dbReference type="RefSeq" id="XP_031549873.1">
    <property type="nucleotide sequence ID" value="XM_031694013.1"/>
</dbReference>
<dbReference type="GO" id="GO:0043235">
    <property type="term" value="C:receptor complex"/>
    <property type="evidence" value="ECO:0007669"/>
    <property type="project" value="TreeGrafter"/>
</dbReference>
<dbReference type="KEGG" id="aten:116287343"/>
<dbReference type="CDD" id="cd00063">
    <property type="entry name" value="FN3"/>
    <property type="match status" value="2"/>
</dbReference>
<dbReference type="GO" id="GO:0009897">
    <property type="term" value="C:external side of plasma membrane"/>
    <property type="evidence" value="ECO:0007669"/>
    <property type="project" value="TreeGrafter"/>
</dbReference>
<feature type="region of interest" description="Disordered" evidence="6">
    <location>
        <begin position="419"/>
        <end position="448"/>
    </location>
</feature>
<feature type="compositionally biased region" description="Low complexity" evidence="6">
    <location>
        <begin position="484"/>
        <end position="496"/>
    </location>
</feature>
<evidence type="ECO:0000256" key="5">
    <source>
        <dbReference type="ARBA" id="ARBA00023180"/>
    </source>
</evidence>
<name>A0A6P8H2Q0_ACTTE</name>
<dbReference type="FunFam" id="2.60.40.10:FF:000028">
    <property type="entry name" value="Neuronal cell adhesion molecule"/>
    <property type="match status" value="1"/>
</dbReference>
<feature type="compositionally biased region" description="Low complexity" evidence="6">
    <location>
        <begin position="230"/>
        <end position="241"/>
    </location>
</feature>
<keyword evidence="5" id="KW-0325">Glycoprotein</keyword>
<proteinExistence type="predicted"/>
<dbReference type="Gene3D" id="2.60.40.10">
    <property type="entry name" value="Immunoglobulins"/>
    <property type="match status" value="2"/>
</dbReference>
<protein>
    <submittedName>
        <fullName evidence="11 12">Protein sidekick-1-like</fullName>
    </submittedName>
</protein>
<dbReference type="Pfam" id="PF00041">
    <property type="entry name" value="fn3"/>
    <property type="match status" value="2"/>
</dbReference>
<dbReference type="SUPFAM" id="SSF49265">
    <property type="entry name" value="Fibronectin type III"/>
    <property type="match status" value="1"/>
</dbReference>
<keyword evidence="7" id="KW-1133">Transmembrane helix</keyword>
<dbReference type="InterPro" id="IPR050379">
    <property type="entry name" value="Type-I_Cytokine_Rcpt"/>
</dbReference>
<reference evidence="11 12" key="1">
    <citation type="submission" date="2025-04" db="UniProtKB">
        <authorList>
            <consortium name="RefSeq"/>
        </authorList>
    </citation>
    <scope>IDENTIFICATION</scope>
    <source>
        <tissue evidence="11 12">Tentacle</tissue>
    </source>
</reference>
<feature type="compositionally biased region" description="Polar residues" evidence="6">
    <location>
        <begin position="419"/>
        <end position="432"/>
    </location>
</feature>
<dbReference type="InterPro" id="IPR036116">
    <property type="entry name" value="FN3_sf"/>
</dbReference>
<dbReference type="AlphaFoldDB" id="A0A6P8H2Q0"/>
<dbReference type="GO" id="GO:0004896">
    <property type="term" value="F:cytokine receptor activity"/>
    <property type="evidence" value="ECO:0007669"/>
    <property type="project" value="TreeGrafter"/>
</dbReference>
<evidence type="ECO:0000256" key="6">
    <source>
        <dbReference type="SAM" id="MobiDB-lite"/>
    </source>
</evidence>
<feature type="transmembrane region" description="Helical" evidence="7">
    <location>
        <begin position="312"/>
        <end position="332"/>
    </location>
</feature>
<dbReference type="Proteomes" id="UP000515163">
    <property type="component" value="Unplaced"/>
</dbReference>
<evidence type="ECO:0000313" key="11">
    <source>
        <dbReference type="RefSeq" id="XP_031549873.1"/>
    </source>
</evidence>
<keyword evidence="4" id="KW-0675">Receptor</keyword>
<keyword evidence="3" id="KW-1015">Disulfide bond</keyword>
<dbReference type="OrthoDB" id="5976273at2759"/>
<organism evidence="10 11">
    <name type="scientific">Actinia tenebrosa</name>
    <name type="common">Australian red waratah sea anemone</name>
    <dbReference type="NCBI Taxonomy" id="6105"/>
    <lineage>
        <taxon>Eukaryota</taxon>
        <taxon>Metazoa</taxon>
        <taxon>Cnidaria</taxon>
        <taxon>Anthozoa</taxon>
        <taxon>Hexacorallia</taxon>
        <taxon>Actiniaria</taxon>
        <taxon>Actiniidae</taxon>
        <taxon>Actinia</taxon>
    </lineage>
</organism>
<feature type="region of interest" description="Disordered" evidence="6">
    <location>
        <begin position="477"/>
        <end position="496"/>
    </location>
</feature>
<dbReference type="PANTHER" id="PTHR23036:SF151">
    <property type="entry name" value="FIBRONECTIN TYPE-III DOMAIN-CONTAINING PROTEIN"/>
    <property type="match status" value="1"/>
</dbReference>
<keyword evidence="2" id="KW-0677">Repeat</keyword>